<comment type="caution">
    <text evidence="1">The sequence shown here is derived from an EMBL/GenBank/DDBJ whole genome shotgun (WGS) entry which is preliminary data.</text>
</comment>
<proteinExistence type="predicted"/>
<protein>
    <submittedName>
        <fullName evidence="1">Uncharacterized protein</fullName>
    </submittedName>
</protein>
<dbReference type="Proteomes" id="UP000828390">
    <property type="component" value="Unassembled WGS sequence"/>
</dbReference>
<gene>
    <name evidence="1" type="ORF">DPMN_063316</name>
</gene>
<dbReference type="AlphaFoldDB" id="A0A9D4CAA3"/>
<keyword evidence="2" id="KW-1185">Reference proteome</keyword>
<sequence length="88" mass="10075">MYAFGSHSAEQTCTVTSFQQPFDSRISCRSSLYCRVLGQLQGRSGHSALDQKHNFLFEYIFHFALLPKNDCVQSHCVDALEEPCILWE</sequence>
<accession>A0A9D4CAA3</accession>
<reference evidence="1" key="2">
    <citation type="submission" date="2020-11" db="EMBL/GenBank/DDBJ databases">
        <authorList>
            <person name="McCartney M.A."/>
            <person name="Auch B."/>
            <person name="Kono T."/>
            <person name="Mallez S."/>
            <person name="Becker A."/>
            <person name="Gohl D.M."/>
            <person name="Silverstein K.A.T."/>
            <person name="Koren S."/>
            <person name="Bechman K.B."/>
            <person name="Herman A."/>
            <person name="Abrahante J.E."/>
            <person name="Garbe J."/>
        </authorList>
    </citation>
    <scope>NUCLEOTIDE SEQUENCE</scope>
    <source>
        <strain evidence="1">Duluth1</strain>
        <tissue evidence="1">Whole animal</tissue>
    </source>
</reference>
<evidence type="ECO:0000313" key="1">
    <source>
        <dbReference type="EMBL" id="KAH3720417.1"/>
    </source>
</evidence>
<name>A0A9D4CAA3_DREPO</name>
<organism evidence="1 2">
    <name type="scientific">Dreissena polymorpha</name>
    <name type="common">Zebra mussel</name>
    <name type="synonym">Mytilus polymorpha</name>
    <dbReference type="NCBI Taxonomy" id="45954"/>
    <lineage>
        <taxon>Eukaryota</taxon>
        <taxon>Metazoa</taxon>
        <taxon>Spiralia</taxon>
        <taxon>Lophotrochozoa</taxon>
        <taxon>Mollusca</taxon>
        <taxon>Bivalvia</taxon>
        <taxon>Autobranchia</taxon>
        <taxon>Heteroconchia</taxon>
        <taxon>Euheterodonta</taxon>
        <taxon>Imparidentia</taxon>
        <taxon>Neoheterodontei</taxon>
        <taxon>Myida</taxon>
        <taxon>Dreissenoidea</taxon>
        <taxon>Dreissenidae</taxon>
        <taxon>Dreissena</taxon>
    </lineage>
</organism>
<reference evidence="1" key="1">
    <citation type="journal article" date="2019" name="bioRxiv">
        <title>The Genome of the Zebra Mussel, Dreissena polymorpha: A Resource for Invasive Species Research.</title>
        <authorList>
            <person name="McCartney M.A."/>
            <person name="Auch B."/>
            <person name="Kono T."/>
            <person name="Mallez S."/>
            <person name="Zhang Y."/>
            <person name="Obille A."/>
            <person name="Becker A."/>
            <person name="Abrahante J.E."/>
            <person name="Garbe J."/>
            <person name="Badalamenti J.P."/>
            <person name="Herman A."/>
            <person name="Mangelson H."/>
            <person name="Liachko I."/>
            <person name="Sullivan S."/>
            <person name="Sone E.D."/>
            <person name="Koren S."/>
            <person name="Silverstein K.A.T."/>
            <person name="Beckman K.B."/>
            <person name="Gohl D.M."/>
        </authorList>
    </citation>
    <scope>NUCLEOTIDE SEQUENCE</scope>
    <source>
        <strain evidence="1">Duluth1</strain>
        <tissue evidence="1">Whole animal</tissue>
    </source>
</reference>
<evidence type="ECO:0000313" key="2">
    <source>
        <dbReference type="Proteomes" id="UP000828390"/>
    </source>
</evidence>
<dbReference type="EMBL" id="JAIWYP010000013">
    <property type="protein sequence ID" value="KAH3720417.1"/>
    <property type="molecule type" value="Genomic_DNA"/>
</dbReference>